<dbReference type="RefSeq" id="WP_114833863.1">
    <property type="nucleotide sequence ID" value="NZ_LR699114.1"/>
</dbReference>
<keyword evidence="2" id="KW-1185">Reference proteome</keyword>
<dbReference type="AlphaFoldDB" id="A0A370GS88"/>
<evidence type="ECO:0000313" key="1">
    <source>
        <dbReference type="EMBL" id="RDI46568.1"/>
    </source>
</evidence>
<dbReference type="Proteomes" id="UP000254720">
    <property type="component" value="Unassembled WGS sequence"/>
</dbReference>
<accession>A0A370GS88</accession>
<reference evidence="1 2" key="1">
    <citation type="submission" date="2018-07" db="EMBL/GenBank/DDBJ databases">
        <title>Genomic Encyclopedia of Type Strains, Phase IV (KMG-IV): sequencing the most valuable type-strain genomes for metagenomic binning, comparative biology and taxonomic classification.</title>
        <authorList>
            <person name="Goeker M."/>
        </authorList>
    </citation>
    <scope>NUCLEOTIDE SEQUENCE [LARGE SCALE GENOMIC DNA]</scope>
    <source>
        <strain evidence="1 2">DSM 16500</strain>
    </source>
</reference>
<proteinExistence type="predicted"/>
<comment type="caution">
    <text evidence="1">The sequence shown here is derived from an EMBL/GenBank/DDBJ whole genome shotgun (WGS) entry which is preliminary data.</text>
</comment>
<name>A0A370GS88_9COXI</name>
<dbReference type="EMBL" id="QQAX01000005">
    <property type="protein sequence ID" value="RDI46568.1"/>
    <property type="molecule type" value="Genomic_DNA"/>
</dbReference>
<sequence>MKARAINSIQDVVRFLYEYADFFAAPFFKSEIIMKLANENKRFSDLSASFDLAFTHEALDALTEKEMGRVPANFYTHRNRQYQSLSEFEQTLASIKMQYQNAILNLTQGHGKLLEAFLEKHRVILLFIAKNAAELERHAKLWHANIVSEENGRALKECLDKVETDLPYYERYFSNASEKRPFLTLIWNEANKVNRMMPSHLYKIKVMAIVEKHFSSLKASKASTSVLSMYPFVMYQPNAALGGHDNPKQDAKSQMVIKR</sequence>
<protein>
    <submittedName>
        <fullName evidence="1">Uncharacterized protein</fullName>
    </submittedName>
</protein>
<organism evidence="1 2">
    <name type="scientific">Aquicella lusitana</name>
    <dbReference type="NCBI Taxonomy" id="254246"/>
    <lineage>
        <taxon>Bacteria</taxon>
        <taxon>Pseudomonadati</taxon>
        <taxon>Pseudomonadota</taxon>
        <taxon>Gammaproteobacteria</taxon>
        <taxon>Legionellales</taxon>
        <taxon>Coxiellaceae</taxon>
        <taxon>Aquicella</taxon>
    </lineage>
</organism>
<gene>
    <name evidence="1" type="ORF">C8D86_10592</name>
</gene>
<evidence type="ECO:0000313" key="2">
    <source>
        <dbReference type="Proteomes" id="UP000254720"/>
    </source>
</evidence>